<sequence length="296" mass="33229">MSNKQSLLTIASVLFLILISLVAYKGYGFYKLKDPDPLTFWDVSDEDNGSVIDHDLWQSILTKYVKPNSSMGINLFDYAGVSDEDYEVLETYIDNMASIDPREYMKEEQKAYWINLYNAITIKVILDEYPVDTIKATGNGLIGLGPWDDKVVSIVNIELSLNNIEHGILRRIWNDNRIHYGINCASIGCPDLAPIAYTGAQLDSQLAHAAKVFINNPRGVNFVDDTLILSSIFNWFVADFGDNEINLLVDLQKHATPDLAKKIQAHNGPIEYDYDWRLNDAILANATSSNNNGANE</sequence>
<dbReference type="Proteomes" id="UP001156601">
    <property type="component" value="Unassembled WGS sequence"/>
</dbReference>
<reference evidence="2" key="2">
    <citation type="submission" date="2023-01" db="EMBL/GenBank/DDBJ databases">
        <title>Draft genome sequence of Agaribacter marinus strain NBRC 110023.</title>
        <authorList>
            <person name="Sun Q."/>
            <person name="Mori K."/>
        </authorList>
    </citation>
    <scope>NUCLEOTIDE SEQUENCE</scope>
    <source>
        <strain evidence="2">NBRC 110023</strain>
    </source>
</reference>
<dbReference type="RefSeq" id="WP_284216652.1">
    <property type="nucleotide sequence ID" value="NZ_BSOT01000005.1"/>
</dbReference>
<dbReference type="EMBL" id="BSOT01000005">
    <property type="protein sequence ID" value="GLR70351.1"/>
    <property type="molecule type" value="Genomic_DNA"/>
</dbReference>
<dbReference type="Pfam" id="PF04784">
    <property type="entry name" value="DUF547"/>
    <property type="match status" value="1"/>
</dbReference>
<gene>
    <name evidence="2" type="ORF">GCM10007852_12590</name>
</gene>
<dbReference type="AlphaFoldDB" id="A0AA37WGP4"/>
<name>A0AA37WGP4_9ALTE</name>
<accession>A0AA37WGP4</accession>
<evidence type="ECO:0000313" key="2">
    <source>
        <dbReference type="EMBL" id="GLR70351.1"/>
    </source>
</evidence>
<proteinExistence type="predicted"/>
<protein>
    <submittedName>
        <fullName evidence="2">DUF547 domain-containing protein</fullName>
    </submittedName>
</protein>
<dbReference type="PANTHER" id="PTHR46361">
    <property type="entry name" value="ELECTRON CARRIER/ PROTEIN DISULFIDE OXIDOREDUCTASE"/>
    <property type="match status" value="1"/>
</dbReference>
<evidence type="ECO:0000313" key="3">
    <source>
        <dbReference type="Proteomes" id="UP001156601"/>
    </source>
</evidence>
<comment type="caution">
    <text evidence="2">The sequence shown here is derived from an EMBL/GenBank/DDBJ whole genome shotgun (WGS) entry which is preliminary data.</text>
</comment>
<keyword evidence="3" id="KW-1185">Reference proteome</keyword>
<dbReference type="PANTHER" id="PTHR46361:SF3">
    <property type="entry name" value="ELECTRON CARRIER_ PROTEIN DISULFIDE OXIDOREDUCTASE"/>
    <property type="match status" value="1"/>
</dbReference>
<feature type="domain" description="DUF547" evidence="1">
    <location>
        <begin position="102"/>
        <end position="214"/>
    </location>
</feature>
<dbReference type="InterPro" id="IPR006869">
    <property type="entry name" value="DUF547"/>
</dbReference>
<reference evidence="2" key="1">
    <citation type="journal article" date="2014" name="Int. J. Syst. Evol. Microbiol.">
        <title>Complete genome sequence of Corynebacterium casei LMG S-19264T (=DSM 44701T), isolated from a smear-ripened cheese.</title>
        <authorList>
            <consortium name="US DOE Joint Genome Institute (JGI-PGF)"/>
            <person name="Walter F."/>
            <person name="Albersmeier A."/>
            <person name="Kalinowski J."/>
            <person name="Ruckert C."/>
        </authorList>
    </citation>
    <scope>NUCLEOTIDE SEQUENCE</scope>
    <source>
        <strain evidence="2">NBRC 110023</strain>
    </source>
</reference>
<organism evidence="2 3">
    <name type="scientific">Agaribacter marinus</name>
    <dbReference type="NCBI Taxonomy" id="1431249"/>
    <lineage>
        <taxon>Bacteria</taxon>
        <taxon>Pseudomonadati</taxon>
        <taxon>Pseudomonadota</taxon>
        <taxon>Gammaproteobacteria</taxon>
        <taxon>Alteromonadales</taxon>
        <taxon>Alteromonadaceae</taxon>
        <taxon>Agaribacter</taxon>
    </lineage>
</organism>
<evidence type="ECO:0000259" key="1">
    <source>
        <dbReference type="Pfam" id="PF04784"/>
    </source>
</evidence>